<dbReference type="InterPro" id="IPR003691">
    <property type="entry name" value="FluC"/>
</dbReference>
<feature type="transmembrane region" description="Helical" evidence="12">
    <location>
        <begin position="42"/>
        <end position="59"/>
    </location>
</feature>
<dbReference type="NCBIfam" id="NF010792">
    <property type="entry name" value="PRK14196.1"/>
    <property type="match status" value="1"/>
</dbReference>
<evidence type="ECO:0000313" key="13">
    <source>
        <dbReference type="EMBL" id="MBM7128740.1"/>
    </source>
</evidence>
<evidence type="ECO:0000256" key="5">
    <source>
        <dbReference type="ARBA" id="ARBA00022989"/>
    </source>
</evidence>
<evidence type="ECO:0000256" key="12">
    <source>
        <dbReference type="HAMAP-Rule" id="MF_00454"/>
    </source>
</evidence>
<name>A0ABS2KD32_9GAMM</name>
<evidence type="ECO:0000313" key="14">
    <source>
        <dbReference type="Proteomes" id="UP001430193"/>
    </source>
</evidence>
<dbReference type="PANTHER" id="PTHR28259">
    <property type="entry name" value="FLUORIDE EXPORT PROTEIN 1-RELATED"/>
    <property type="match status" value="1"/>
</dbReference>
<comment type="catalytic activity">
    <reaction evidence="11">
        <text>fluoride(in) = fluoride(out)</text>
        <dbReference type="Rhea" id="RHEA:76159"/>
        <dbReference type="ChEBI" id="CHEBI:17051"/>
    </reaction>
    <physiologicalReaction direction="left-to-right" evidence="11">
        <dbReference type="Rhea" id="RHEA:76160"/>
    </physiologicalReaction>
</comment>
<accession>A0ABS2KD32</accession>
<keyword evidence="4 12" id="KW-0812">Transmembrane</keyword>
<feature type="binding site" evidence="12">
    <location>
        <position position="82"/>
    </location>
    <ligand>
        <name>Na(+)</name>
        <dbReference type="ChEBI" id="CHEBI:29101"/>
        <note>structural</note>
    </ligand>
</feature>
<feature type="transmembrane region" description="Helical" evidence="12">
    <location>
        <begin position="71"/>
        <end position="97"/>
    </location>
</feature>
<keyword evidence="6 12" id="KW-0915">Sodium</keyword>
<comment type="similarity">
    <text evidence="10 12">Belongs to the fluoride channel Fluc/FEX (TC 1.A.43) family.</text>
</comment>
<evidence type="ECO:0000256" key="6">
    <source>
        <dbReference type="ARBA" id="ARBA00023053"/>
    </source>
</evidence>
<evidence type="ECO:0000256" key="7">
    <source>
        <dbReference type="ARBA" id="ARBA00023065"/>
    </source>
</evidence>
<feature type="transmembrane region" description="Helical" evidence="12">
    <location>
        <begin position="103"/>
        <end position="129"/>
    </location>
</feature>
<protein>
    <recommendedName>
        <fullName evidence="12">Fluoride-specific ion channel FluC</fullName>
    </recommendedName>
</protein>
<dbReference type="EMBL" id="JADIKF010000035">
    <property type="protein sequence ID" value="MBM7128740.1"/>
    <property type="molecule type" value="Genomic_DNA"/>
</dbReference>
<comment type="activity regulation">
    <text evidence="12">Na(+) is not transported, but it plays an essential structural role and its presence is essential for fluoride channel function.</text>
</comment>
<evidence type="ECO:0000256" key="9">
    <source>
        <dbReference type="ARBA" id="ARBA00023303"/>
    </source>
</evidence>
<dbReference type="HAMAP" id="MF_00454">
    <property type="entry name" value="FluC"/>
    <property type="match status" value="1"/>
</dbReference>
<dbReference type="RefSeq" id="WP_204630359.1">
    <property type="nucleotide sequence ID" value="NZ_BSOC01000006.1"/>
</dbReference>
<evidence type="ECO:0000256" key="1">
    <source>
        <dbReference type="ARBA" id="ARBA00004651"/>
    </source>
</evidence>
<reference evidence="13" key="1">
    <citation type="submission" date="2020-10" db="EMBL/GenBank/DDBJ databases">
        <title>Phylogeny of dyella-like bacteria.</title>
        <authorList>
            <person name="Fu J."/>
        </authorList>
    </citation>
    <scope>NUCLEOTIDE SEQUENCE</scope>
    <source>
        <strain evidence="13">DHON07</strain>
    </source>
</reference>
<dbReference type="Proteomes" id="UP001430193">
    <property type="component" value="Unassembled WGS sequence"/>
</dbReference>
<comment type="caution">
    <text evidence="13">The sequence shown here is derived from an EMBL/GenBank/DDBJ whole genome shotgun (WGS) entry which is preliminary data.</text>
</comment>
<keyword evidence="8 12" id="KW-0472">Membrane</keyword>
<feature type="binding site" evidence="12">
    <location>
        <position position="79"/>
    </location>
    <ligand>
        <name>Na(+)</name>
        <dbReference type="ChEBI" id="CHEBI:29101"/>
        <note>structural</note>
    </ligand>
</feature>
<keyword evidence="5 12" id="KW-1133">Transmembrane helix</keyword>
<dbReference type="Pfam" id="PF02537">
    <property type="entry name" value="CRCB"/>
    <property type="match status" value="1"/>
</dbReference>
<keyword evidence="14" id="KW-1185">Reference proteome</keyword>
<dbReference type="PROSITE" id="PS51257">
    <property type="entry name" value="PROKAR_LIPOPROTEIN"/>
    <property type="match status" value="1"/>
</dbReference>
<evidence type="ECO:0000256" key="2">
    <source>
        <dbReference type="ARBA" id="ARBA00022475"/>
    </source>
</evidence>
<evidence type="ECO:0000256" key="10">
    <source>
        <dbReference type="ARBA" id="ARBA00035120"/>
    </source>
</evidence>
<keyword evidence="12" id="KW-0479">Metal-binding</keyword>
<gene>
    <name evidence="12 13" type="primary">crcB</name>
    <name evidence="12" type="synonym">fluC</name>
    <name evidence="13" type="ORF">ISS99_04315</name>
</gene>
<proteinExistence type="inferred from homology"/>
<evidence type="ECO:0000256" key="8">
    <source>
        <dbReference type="ARBA" id="ARBA00023136"/>
    </source>
</evidence>
<feature type="transmembrane region" description="Helical" evidence="12">
    <location>
        <begin position="9"/>
        <end position="30"/>
    </location>
</feature>
<keyword evidence="12" id="KW-0813">Transport</keyword>
<comment type="function">
    <text evidence="12">Fluoride-specific ion channel. Important for reducing fluoride concentration in the cell, thus reducing its toxicity.</text>
</comment>
<keyword evidence="3" id="KW-0997">Cell inner membrane</keyword>
<organism evidence="13 14">
    <name type="scientific">Dyella mobilis</name>
    <dbReference type="NCBI Taxonomy" id="1849582"/>
    <lineage>
        <taxon>Bacteria</taxon>
        <taxon>Pseudomonadati</taxon>
        <taxon>Pseudomonadota</taxon>
        <taxon>Gammaproteobacteria</taxon>
        <taxon>Lysobacterales</taxon>
        <taxon>Rhodanobacteraceae</taxon>
        <taxon>Dyella</taxon>
    </lineage>
</organism>
<evidence type="ECO:0000256" key="4">
    <source>
        <dbReference type="ARBA" id="ARBA00022692"/>
    </source>
</evidence>
<keyword evidence="2 12" id="KW-1003">Cell membrane</keyword>
<comment type="subcellular location">
    <subcellularLocation>
        <location evidence="1 12">Cell membrane</location>
        <topology evidence="1 12">Multi-pass membrane protein</topology>
    </subcellularLocation>
</comment>
<keyword evidence="9 12" id="KW-0407">Ion channel</keyword>
<evidence type="ECO:0000256" key="3">
    <source>
        <dbReference type="ARBA" id="ARBA00022519"/>
    </source>
</evidence>
<keyword evidence="7 12" id="KW-0406">Ion transport</keyword>
<sequence>MKGLNFRGFVAVGVGGIMGCWLRYILSAMFNSLSPHLPPGTLAANWIAAFFIGCLVGVFQRFETLPIELRLFTTTGILGGLSTYSTFSAEAVGLLLAGHYRWFAIHVASHLIGSLMLTLLGMYLVHVLLRKRYRDMDNPEPEK</sequence>
<dbReference type="PANTHER" id="PTHR28259:SF1">
    <property type="entry name" value="FLUORIDE EXPORT PROTEIN 1-RELATED"/>
    <property type="match status" value="1"/>
</dbReference>
<evidence type="ECO:0000256" key="11">
    <source>
        <dbReference type="ARBA" id="ARBA00035585"/>
    </source>
</evidence>